<dbReference type="GO" id="GO:0004866">
    <property type="term" value="F:endopeptidase inhibitor activity"/>
    <property type="evidence" value="ECO:0007669"/>
    <property type="project" value="InterPro"/>
</dbReference>
<organism evidence="5 6">
    <name type="scientific">Carpinus fangiana</name>
    <dbReference type="NCBI Taxonomy" id="176857"/>
    <lineage>
        <taxon>Eukaryota</taxon>
        <taxon>Viridiplantae</taxon>
        <taxon>Streptophyta</taxon>
        <taxon>Embryophyta</taxon>
        <taxon>Tracheophyta</taxon>
        <taxon>Spermatophyta</taxon>
        <taxon>Magnoliopsida</taxon>
        <taxon>eudicotyledons</taxon>
        <taxon>Gunneridae</taxon>
        <taxon>Pentapetalae</taxon>
        <taxon>rosids</taxon>
        <taxon>fabids</taxon>
        <taxon>Fagales</taxon>
        <taxon>Betulaceae</taxon>
        <taxon>Carpinus</taxon>
    </lineage>
</organism>
<comment type="similarity">
    <text evidence="1">Belongs to the proteasome inhibitor PI31 family.</text>
</comment>
<feature type="region of interest" description="Disordered" evidence="3">
    <location>
        <begin position="150"/>
        <end position="192"/>
    </location>
</feature>
<keyword evidence="6" id="KW-1185">Reference proteome</keyword>
<feature type="region of interest" description="Disordered" evidence="3">
    <location>
        <begin position="257"/>
        <end position="299"/>
    </location>
</feature>
<evidence type="ECO:0000259" key="4">
    <source>
        <dbReference type="Pfam" id="PF11566"/>
    </source>
</evidence>
<reference evidence="5 6" key="1">
    <citation type="submission" date="2019-06" db="EMBL/GenBank/DDBJ databases">
        <title>A chromosomal-level reference genome of Carpinus fangiana (Coryloideae, Betulaceae).</title>
        <authorList>
            <person name="Yang X."/>
            <person name="Wang Z."/>
            <person name="Zhang L."/>
            <person name="Hao G."/>
            <person name="Liu J."/>
            <person name="Yang Y."/>
        </authorList>
    </citation>
    <scope>NUCLEOTIDE SEQUENCE [LARGE SCALE GENOMIC DNA]</scope>
    <source>
        <strain evidence="5">Cfa_2016G</strain>
        <tissue evidence="5">Leaf</tissue>
    </source>
</reference>
<dbReference type="GO" id="GO:0043161">
    <property type="term" value="P:proteasome-mediated ubiquitin-dependent protein catabolic process"/>
    <property type="evidence" value="ECO:0007669"/>
    <property type="project" value="InterPro"/>
</dbReference>
<name>A0A660KQM1_9ROSI</name>
<dbReference type="PANTHER" id="PTHR13266">
    <property type="entry name" value="PROTEASOME INHIBITOR"/>
    <property type="match status" value="1"/>
</dbReference>
<proteinExistence type="inferred from homology"/>
<dbReference type="Proteomes" id="UP000327013">
    <property type="component" value="Chromosome 4"/>
</dbReference>
<dbReference type="Gene3D" id="3.40.1000.30">
    <property type="match status" value="1"/>
</dbReference>
<accession>A0A660KQM1</accession>
<evidence type="ECO:0000313" key="5">
    <source>
        <dbReference type="EMBL" id="KAE8037605.1"/>
    </source>
</evidence>
<sequence>MANEKTVMAVIRAARPSFRNNHDKIAFAVHASLLASGYVLTATGPAAFSDTAFSSPSTDEVGMDNWQELDDEYAFVYTNPEKGSKKVLVKCLAMHDKLLVDALAEGASEPVHLEISVGEYAGENGGNYSLQFKNLGELVKSLDAQILSKLDGSSQPSSSNDSNSEANEASRSNITIGDPFGRHSGPRDPSGIVYPPIHPIGGSDLFPGPGAGMYPTRGDFGIGGSMLLGPNDPRWLGGVVRDPAFPGGHPRVPPGARFDPYGPPGVPGFEPYRFSRGPRRPGSGTHPDLEQFGSGSDFI</sequence>
<feature type="domain" description="PI31 proteasome regulator N-terminal" evidence="4">
    <location>
        <begin position="15"/>
        <end position="154"/>
    </location>
</feature>
<dbReference type="GO" id="GO:0070628">
    <property type="term" value="F:proteasome binding"/>
    <property type="evidence" value="ECO:0007669"/>
    <property type="project" value="InterPro"/>
</dbReference>
<evidence type="ECO:0000256" key="2">
    <source>
        <dbReference type="ARBA" id="ARBA00022942"/>
    </source>
</evidence>
<dbReference type="InterPro" id="IPR021625">
    <property type="entry name" value="PI31_Prot_N"/>
</dbReference>
<dbReference type="InterPro" id="IPR045128">
    <property type="entry name" value="PI31-like"/>
</dbReference>
<dbReference type="EMBL" id="CM017324">
    <property type="protein sequence ID" value="KAE8037605.1"/>
    <property type="molecule type" value="Genomic_DNA"/>
</dbReference>
<protein>
    <recommendedName>
        <fullName evidence="4">PI31 proteasome regulator N-terminal domain-containing protein</fullName>
    </recommendedName>
</protein>
<evidence type="ECO:0000256" key="3">
    <source>
        <dbReference type="SAM" id="MobiDB-lite"/>
    </source>
</evidence>
<evidence type="ECO:0000256" key="1">
    <source>
        <dbReference type="ARBA" id="ARBA00006405"/>
    </source>
</evidence>
<gene>
    <name evidence="5" type="ORF">FH972_010180</name>
</gene>
<keyword evidence="2" id="KW-0647">Proteasome</keyword>
<dbReference type="PANTHER" id="PTHR13266:SF1">
    <property type="entry name" value="PROTEASOME INHIBITOR PI31 SUBUNIT"/>
    <property type="match status" value="1"/>
</dbReference>
<dbReference type="OrthoDB" id="68090at2759"/>
<evidence type="ECO:0000313" key="6">
    <source>
        <dbReference type="Proteomes" id="UP000327013"/>
    </source>
</evidence>
<dbReference type="GO" id="GO:0000502">
    <property type="term" value="C:proteasome complex"/>
    <property type="evidence" value="ECO:0007669"/>
    <property type="project" value="UniProtKB-KW"/>
</dbReference>
<dbReference type="AlphaFoldDB" id="A0A660KQM1"/>
<dbReference type="FunFam" id="3.40.1000.30:FF:000005">
    <property type="entry name" value="Probable proteasome inhibitor"/>
    <property type="match status" value="1"/>
</dbReference>
<dbReference type="Pfam" id="PF11566">
    <property type="entry name" value="PI31_Prot_N"/>
    <property type="match status" value="1"/>
</dbReference>
<feature type="compositionally biased region" description="Low complexity" evidence="3">
    <location>
        <begin position="153"/>
        <end position="173"/>
    </location>
</feature>